<evidence type="ECO:0000313" key="2">
    <source>
        <dbReference type="EMBL" id="VUX56107.1"/>
    </source>
</evidence>
<reference evidence="2" key="1">
    <citation type="submission" date="2019-07" db="EMBL/GenBank/DDBJ databases">
        <authorList>
            <person name="Weber M."/>
            <person name="Kostadinov I."/>
            <person name="Kostadinov D I."/>
        </authorList>
    </citation>
    <scope>NUCLEOTIDE SEQUENCE</scope>
    <source>
        <strain evidence="2">Gfbio:sag-sample-m06:053724c1-46a9-4a36-b237-ea2bf867836b</strain>
    </source>
</reference>
<name>A0A7D9H7F0_9GAMM</name>
<dbReference type="AlphaFoldDB" id="A0A7D9H7F0"/>
<feature type="transmembrane region" description="Helical" evidence="1">
    <location>
        <begin position="38"/>
        <end position="62"/>
    </location>
</feature>
<feature type="transmembrane region" description="Helical" evidence="1">
    <location>
        <begin position="98"/>
        <end position="117"/>
    </location>
</feature>
<keyword evidence="1" id="KW-0472">Membrane</keyword>
<feature type="transmembrane region" description="Helical" evidence="1">
    <location>
        <begin position="6"/>
        <end position="26"/>
    </location>
</feature>
<feature type="transmembrane region" description="Helical" evidence="1">
    <location>
        <begin position="68"/>
        <end position="91"/>
    </location>
</feature>
<keyword evidence="1" id="KW-0812">Transmembrane</keyword>
<feature type="transmembrane region" description="Helical" evidence="1">
    <location>
        <begin position="129"/>
        <end position="152"/>
    </location>
</feature>
<accession>A0A7D9H7F0</accession>
<sequence length="160" mass="17853">MTTQAIFVLQFVLSVTMFSLVTRWVVAPWLATQSQQDALFWLTLPHAFRYIGMVFLIPGVVAQPLPDYFAIPAAYGDLAASVLAILALVLLRIGWKGTMGVVWLFNVVGTVDLLNALRHVEVVSDFGSVWYIPTFFVPLLLVSHFMIFARLLKPGRNGNE</sequence>
<protein>
    <submittedName>
        <fullName evidence="2">Uncharacterized protein</fullName>
    </submittedName>
</protein>
<keyword evidence="1" id="KW-1133">Transmembrane helix</keyword>
<dbReference type="EMBL" id="LR633967">
    <property type="protein sequence ID" value="VUX56107.1"/>
    <property type="molecule type" value="Genomic_DNA"/>
</dbReference>
<evidence type="ECO:0000256" key="1">
    <source>
        <dbReference type="SAM" id="Phobius"/>
    </source>
</evidence>
<organism evidence="2">
    <name type="scientific">uncultured Woeseiaceae bacterium</name>
    <dbReference type="NCBI Taxonomy" id="1983305"/>
    <lineage>
        <taxon>Bacteria</taxon>
        <taxon>Pseudomonadati</taxon>
        <taxon>Pseudomonadota</taxon>
        <taxon>Gammaproteobacteria</taxon>
        <taxon>Woeseiales</taxon>
        <taxon>Woeseiaceae</taxon>
        <taxon>environmental samples</taxon>
    </lineage>
</organism>
<gene>
    <name evidence="2" type="ORF">JTBM06_V1_290006</name>
</gene>
<proteinExistence type="predicted"/>